<comment type="caution">
    <text evidence="4">The sequence shown here is derived from an EMBL/GenBank/DDBJ whole genome shotgun (WGS) entry which is preliminary data.</text>
</comment>
<dbReference type="GO" id="GO:0019903">
    <property type="term" value="F:protein phosphatase binding"/>
    <property type="evidence" value="ECO:0007669"/>
    <property type="project" value="InterPro"/>
</dbReference>
<reference evidence="4 5" key="1">
    <citation type="submission" date="2019-01" db="EMBL/GenBank/DDBJ databases">
        <title>Nuclear Genome Assembly of the Microalgal Biofuel strain Nannochloropsis salina CCMP1776.</title>
        <authorList>
            <person name="Hovde B."/>
        </authorList>
    </citation>
    <scope>NUCLEOTIDE SEQUENCE [LARGE SCALE GENOMIC DNA]</scope>
    <source>
        <strain evidence="4 5">CCMP1776</strain>
    </source>
</reference>
<sequence length="1175" mass="123188">MALFQSFGQGEFWSSNYTINSPVNDLLDRGDFTLQEVFDEDDVLQEIKSMNTRLIDFLAQEASLEEMVRLLVDPPPEGADEKRVHKFPYMACEAICCENDHVLDALVSTRDGEMLRRIFSLLDKEGDLDDRLTGYFEKVVFVLLRLRCVQLMAFLNAGGLPLFRKFVRHLDNYSIMQVVEKLFLFQPVSDGQCQPVGLDLGEGGGEDVSGSGSGPDLSLLECQWSSMPEVVDILVEQLVEGGDMQAAGSRDGEAGAEEDKECSLAAATHTHVGSLLLEVIGNAHPDSVFIRHLTDKIARLADVAIPALDLSQPPPLIAAEALRVVREERSSMLSALNIVEALLSRPQAIKLHWDMGQQQAALSPLLPPPAPMDTSSPPEPPSQEDLNGASLPAEETQEPMASPAAGADGRGEQGVDGEGVGGEGAEIEGLEGESGVATLSEEVVGKLLSSLPLVRVYLLSHAMDDRTVTTQSREAVPKLGLTRLRLVRHVEALVKLCSPRVDRALEKEGVLTVCLDMLFKYEWTSVLHQSVTRIVTWIMDAGPSRVGLQAYLVTEGAILQRILEADAHNESEERPESQAEASQGEPGRGVFEGRGRDAKGLEGEGNEGGAGGLAGEAVNAMEEDREPTAEGPAALDVQAAAGVSAEEMGREEGRQGEDGAMAVSASHTSVGSGRGVGGLAAAQDMETSSCPSIAHSESSDRSRGEHRAVPRCRRGYMGHLFIMAQAIMEAARLPLVEMAEGEGLLEVPFVAGGLQSATEGHEPQPSSPSDPTLGPLPSSLGPQSRRAQASGGLEPGASLSSFAQFMGREVDAALRQRWTEFSEGRLTEVTARQGHPLGGFPIPSRADENTLSTKFDDGPGPDFDSESEHLAQRLSGVDVGEGGDVGEELSGGQGDGSGMGWSGSVLPPVEGGPDEDARLLMQQLQRQQEEQDEELHASHGLALGSGSGLGDGAFETKDGSSAQGPDGFGGGSGGSKIEGNGQGSGGVFGQDSIPGLVAGGWAAKAFAEGVPSGGTFGEGWADFSNVSFPPLDSLHRPVGTGHALASSGGGTTGTSSFASVLDGRGFGSMLGAGGGGEGEGATGWGPDKEEGVRGSEEEEEDFFSSSTTVHLTRSMGGEVGSVTTAGSIGGAEEEISADRDGGGSEESVEVATSDARSKVALPLGGIVQQEEDEKE</sequence>
<feature type="compositionally biased region" description="Gly residues" evidence="3">
    <location>
        <begin position="412"/>
        <end position="424"/>
    </location>
</feature>
<feature type="compositionally biased region" description="Gly residues" evidence="3">
    <location>
        <begin position="1068"/>
        <end position="1083"/>
    </location>
</feature>
<feature type="region of interest" description="Disordered" evidence="3">
    <location>
        <begin position="642"/>
        <end position="707"/>
    </location>
</feature>
<dbReference type="PANTHER" id="PTHR12634:SF8">
    <property type="entry name" value="FIERY MOUNTAIN, ISOFORM D"/>
    <property type="match status" value="1"/>
</dbReference>
<dbReference type="Pfam" id="PF04499">
    <property type="entry name" value="SAPS"/>
    <property type="match status" value="1"/>
</dbReference>
<feature type="compositionally biased region" description="Basic and acidic residues" evidence="3">
    <location>
        <begin position="697"/>
        <end position="707"/>
    </location>
</feature>
<gene>
    <name evidence="4" type="ORF">NSK_004592</name>
</gene>
<evidence type="ECO:0000256" key="3">
    <source>
        <dbReference type="SAM" id="MobiDB-lite"/>
    </source>
</evidence>
<dbReference type="Proteomes" id="UP000355283">
    <property type="component" value="Unassembled WGS sequence"/>
</dbReference>
<organism evidence="4 5">
    <name type="scientific">Nannochloropsis salina CCMP1776</name>
    <dbReference type="NCBI Taxonomy" id="1027361"/>
    <lineage>
        <taxon>Eukaryota</taxon>
        <taxon>Sar</taxon>
        <taxon>Stramenopiles</taxon>
        <taxon>Ochrophyta</taxon>
        <taxon>Eustigmatophyceae</taxon>
        <taxon>Eustigmatales</taxon>
        <taxon>Monodopsidaceae</taxon>
        <taxon>Microchloropsis</taxon>
        <taxon>Microchloropsis salina</taxon>
    </lineage>
</organism>
<dbReference type="OrthoDB" id="205476at2759"/>
<keyword evidence="5" id="KW-1185">Reference proteome</keyword>
<feature type="region of interest" description="Disordered" evidence="3">
    <location>
        <begin position="833"/>
        <end position="988"/>
    </location>
</feature>
<evidence type="ECO:0000256" key="2">
    <source>
        <dbReference type="ARBA" id="ARBA00023306"/>
    </source>
</evidence>
<feature type="compositionally biased region" description="Pro residues" evidence="3">
    <location>
        <begin position="365"/>
        <end position="381"/>
    </location>
</feature>
<feature type="compositionally biased region" description="Low complexity" evidence="3">
    <location>
        <begin position="767"/>
        <end position="784"/>
    </location>
</feature>
<keyword evidence="2" id="KW-0131">Cell cycle</keyword>
<accession>A0A4D9D6B1</accession>
<comment type="similarity">
    <text evidence="1">Belongs to the SAPS family.</text>
</comment>
<evidence type="ECO:0000313" key="4">
    <source>
        <dbReference type="EMBL" id="TFJ84119.1"/>
    </source>
</evidence>
<feature type="compositionally biased region" description="Basic and acidic residues" evidence="3">
    <location>
        <begin position="591"/>
        <end position="602"/>
    </location>
</feature>
<feature type="compositionally biased region" description="Basic and acidic residues" evidence="3">
    <location>
        <begin position="567"/>
        <end position="577"/>
    </location>
</feature>
<dbReference type="EMBL" id="SDOX01000020">
    <property type="protein sequence ID" value="TFJ84119.1"/>
    <property type="molecule type" value="Genomic_DNA"/>
</dbReference>
<evidence type="ECO:0000256" key="1">
    <source>
        <dbReference type="ARBA" id="ARBA00006180"/>
    </source>
</evidence>
<feature type="compositionally biased region" description="Gly residues" evidence="3">
    <location>
        <begin position="879"/>
        <end position="901"/>
    </location>
</feature>
<feature type="region of interest" description="Disordered" evidence="3">
    <location>
        <begin position="567"/>
        <end position="613"/>
    </location>
</feature>
<proteinExistence type="inferred from homology"/>
<feature type="region of interest" description="Disordered" evidence="3">
    <location>
        <begin position="362"/>
        <end position="426"/>
    </location>
</feature>
<dbReference type="PANTHER" id="PTHR12634">
    <property type="entry name" value="SIT4 YEAST -ASSOCIATING PROTEIN-RELATED"/>
    <property type="match status" value="1"/>
</dbReference>
<feature type="compositionally biased region" description="Basic and acidic residues" evidence="3">
    <location>
        <begin position="1086"/>
        <end position="1095"/>
    </location>
</feature>
<feature type="region of interest" description="Disordered" evidence="3">
    <location>
        <begin position="1068"/>
        <end position="1175"/>
    </location>
</feature>
<name>A0A4D9D6B1_9STRA</name>
<protein>
    <submittedName>
        <fullName evidence="4">Uncharacterized protein</fullName>
    </submittedName>
</protein>
<dbReference type="GO" id="GO:0019888">
    <property type="term" value="F:protein phosphatase regulator activity"/>
    <property type="evidence" value="ECO:0007669"/>
    <property type="project" value="TreeGrafter"/>
</dbReference>
<feature type="region of interest" description="Disordered" evidence="3">
    <location>
        <begin position="756"/>
        <end position="795"/>
    </location>
</feature>
<dbReference type="InterPro" id="IPR007587">
    <property type="entry name" value="SAPS"/>
</dbReference>
<feature type="compositionally biased region" description="Basic and acidic residues" evidence="3">
    <location>
        <begin position="647"/>
        <end position="657"/>
    </location>
</feature>
<evidence type="ECO:0000313" key="5">
    <source>
        <dbReference type="Proteomes" id="UP000355283"/>
    </source>
</evidence>
<feature type="compositionally biased region" description="Gly residues" evidence="3">
    <location>
        <begin position="966"/>
        <end position="988"/>
    </location>
</feature>
<dbReference type="AlphaFoldDB" id="A0A4D9D6B1"/>